<name>A0ABX8V1Y7_9BACT</name>
<dbReference type="InterPro" id="IPR020568">
    <property type="entry name" value="Ribosomal_Su5_D2-typ_SF"/>
</dbReference>
<dbReference type="Pfam" id="PF00575">
    <property type="entry name" value="S1"/>
    <property type="match status" value="1"/>
</dbReference>
<evidence type="ECO:0000313" key="9">
    <source>
        <dbReference type="EMBL" id="QYF48517.1"/>
    </source>
</evidence>
<evidence type="ECO:0000256" key="5">
    <source>
        <dbReference type="ARBA" id="ARBA00022842"/>
    </source>
</evidence>
<dbReference type="Pfam" id="PF01138">
    <property type="entry name" value="RNase_PH"/>
    <property type="match status" value="2"/>
</dbReference>
<evidence type="ECO:0000259" key="8">
    <source>
        <dbReference type="PROSITE" id="PS50126"/>
    </source>
</evidence>
<dbReference type="InterPro" id="IPR036456">
    <property type="entry name" value="PNPase_PH_RNA-bd_sf"/>
</dbReference>
<comment type="function">
    <text evidence="7">Involved in mRNA degradation. Catalyzes the phosphorolysis of single-stranded polyribonucleotides processively in the 3'- to 5'-direction.</text>
</comment>
<evidence type="ECO:0000256" key="6">
    <source>
        <dbReference type="ARBA" id="ARBA00022884"/>
    </source>
</evidence>
<feature type="binding site" evidence="7">
    <location>
        <position position="494"/>
    </location>
    <ligand>
        <name>Mg(2+)</name>
        <dbReference type="ChEBI" id="CHEBI:18420"/>
    </ligand>
</feature>
<dbReference type="SMART" id="SM00316">
    <property type="entry name" value="S1"/>
    <property type="match status" value="1"/>
</dbReference>
<keyword evidence="3 7" id="KW-0808">Transferase</keyword>
<dbReference type="InterPro" id="IPR012340">
    <property type="entry name" value="NA-bd_OB-fold"/>
</dbReference>
<evidence type="ECO:0000256" key="2">
    <source>
        <dbReference type="ARBA" id="ARBA00022490"/>
    </source>
</evidence>
<dbReference type="Pfam" id="PF03725">
    <property type="entry name" value="RNase_PH_C"/>
    <property type="match status" value="1"/>
</dbReference>
<dbReference type="PROSITE" id="PS50126">
    <property type="entry name" value="S1"/>
    <property type="match status" value="1"/>
</dbReference>
<dbReference type="SUPFAM" id="SSF54791">
    <property type="entry name" value="Eukaryotic type KH-domain (KH-domain type I)"/>
    <property type="match status" value="1"/>
</dbReference>
<dbReference type="EMBL" id="CP075587">
    <property type="protein sequence ID" value="QYF48517.1"/>
    <property type="molecule type" value="Genomic_DNA"/>
</dbReference>
<keyword evidence="10" id="KW-1185">Reference proteome</keyword>
<dbReference type="PROSITE" id="PS50084">
    <property type="entry name" value="KH_TYPE_1"/>
    <property type="match status" value="1"/>
</dbReference>
<dbReference type="InterPro" id="IPR036345">
    <property type="entry name" value="ExoRNase_PH_dom2_sf"/>
</dbReference>
<dbReference type="InterPro" id="IPR027408">
    <property type="entry name" value="PNPase/RNase_PH_dom_sf"/>
</dbReference>
<dbReference type="InterPro" id="IPR012162">
    <property type="entry name" value="PNPase"/>
</dbReference>
<dbReference type="SUPFAM" id="SSF55666">
    <property type="entry name" value="Ribonuclease PH domain 2-like"/>
    <property type="match status" value="2"/>
</dbReference>
<dbReference type="CDD" id="cd11363">
    <property type="entry name" value="RNase_PH_PNPase_1"/>
    <property type="match status" value="1"/>
</dbReference>
<dbReference type="Gene3D" id="3.30.1370.10">
    <property type="entry name" value="K Homology domain, type 1"/>
    <property type="match status" value="1"/>
</dbReference>
<dbReference type="Pfam" id="PF03726">
    <property type="entry name" value="PNPase"/>
    <property type="match status" value="1"/>
</dbReference>
<keyword evidence="6 7" id="KW-0694">RNA-binding</keyword>
<dbReference type="InterPro" id="IPR001247">
    <property type="entry name" value="ExoRNase_PH_dom1"/>
</dbReference>
<organism evidence="9 10">
    <name type="scientific">Candidatus Rhabdochlamydia oedothoracis</name>
    <dbReference type="NCBI Taxonomy" id="2720720"/>
    <lineage>
        <taxon>Bacteria</taxon>
        <taxon>Pseudomonadati</taxon>
        <taxon>Chlamydiota</taxon>
        <taxon>Chlamydiia</taxon>
        <taxon>Parachlamydiales</taxon>
        <taxon>Candidatus Rhabdochlamydiaceae</taxon>
        <taxon>Candidatus Rhabdochlamydia</taxon>
    </lineage>
</organism>
<dbReference type="PANTHER" id="PTHR11252:SF0">
    <property type="entry name" value="POLYRIBONUCLEOTIDE NUCLEOTIDYLTRANSFERASE 1, MITOCHONDRIAL"/>
    <property type="match status" value="1"/>
</dbReference>
<keyword evidence="7" id="KW-0479">Metal-binding</keyword>
<dbReference type="Gene3D" id="3.30.230.70">
    <property type="entry name" value="GHMP Kinase, N-terminal domain"/>
    <property type="match status" value="2"/>
</dbReference>
<evidence type="ECO:0000256" key="7">
    <source>
        <dbReference type="HAMAP-Rule" id="MF_01595"/>
    </source>
</evidence>
<dbReference type="GO" id="GO:0004654">
    <property type="term" value="F:polyribonucleotide nucleotidyltransferase activity"/>
    <property type="evidence" value="ECO:0007669"/>
    <property type="project" value="UniProtKB-EC"/>
</dbReference>
<dbReference type="Proteomes" id="UP000826014">
    <property type="component" value="Chromosome"/>
</dbReference>
<dbReference type="CDD" id="cd11364">
    <property type="entry name" value="RNase_PH_PNPase_2"/>
    <property type="match status" value="1"/>
</dbReference>
<feature type="binding site" evidence="7">
    <location>
        <position position="488"/>
    </location>
    <ligand>
        <name>Mg(2+)</name>
        <dbReference type="ChEBI" id="CHEBI:18420"/>
    </ligand>
</feature>
<feature type="domain" description="S1 motif" evidence="8">
    <location>
        <begin position="624"/>
        <end position="691"/>
    </location>
</feature>
<gene>
    <name evidence="7" type="primary">pnp</name>
    <name evidence="9" type="ORF">RHABOEDO_000694</name>
</gene>
<dbReference type="SUPFAM" id="SSF54211">
    <property type="entry name" value="Ribosomal protein S5 domain 2-like"/>
    <property type="match status" value="2"/>
</dbReference>
<dbReference type="InterPro" id="IPR004088">
    <property type="entry name" value="KH_dom_type_1"/>
</dbReference>
<dbReference type="InterPro" id="IPR015847">
    <property type="entry name" value="ExoRNase_PH_dom2"/>
</dbReference>
<dbReference type="SMART" id="SM00322">
    <property type="entry name" value="KH"/>
    <property type="match status" value="1"/>
</dbReference>
<sequence>MQFDHQEITVSIEEGKTITFETGIVARQANGAVILTCGETLLLSTACQGNIPSAETDFLPLRIDYQEKFSSSGKTLGGFIKREGRPTGKETLVCRLIDRPLRPMFEKGYFNEVQVLSYVLSYDGINAPEPLAICAASAALVISDIPLIKPIGAVRVGMIGGKFIINPTVEEQKSSKLDLILAGTEEAILMIEGYADFLAEEQILVAIEKGHAAIRMICQTLSKWQTQIGKPKNPGELKLLSTDLIDDMREKISVHLNTALRIKEKLDRESAIKALFTEMLTQYTDRDLVYTELEIKSAFKKLQAELLRKMILNENIRADGRRSDQVRSIDIKPSFLPRTHGSALFTRGETQSLSVCTLGGENMAQRSENLDGEVSDRFYLQYFFPPFSVGEVGRLGAPGRREIGHGKLAERSLAKTIPSIDVFPYVIRLESNITESNGSSSMASVCGGCLALMDAGVPIKRPIAGIAMGLILEDTRFAILSDILGLEDALGDMDFKIAGDMEGITAFQLDIKVEGITIEVMQAALAQAKQGRLHILHKMLETCPKSKENLSSYAPRIETVMIKPSKIGTLIGPAGKQIRAIIEETGAQIDIDDSGRVSIASTNSESMNRAKEMIHNLTTDVEIGKTYKGKVVSIVNFGAFVEIYGRECLCHISELSYSRVQNVEEVLKLGDIIEVKVLDINDRGQVKISHKATLPTSQKDVAHRDCRRGCGG</sequence>
<dbReference type="RefSeq" id="WP_215217597.1">
    <property type="nucleotide sequence ID" value="NZ_CP075587.1"/>
</dbReference>
<dbReference type="Gene3D" id="2.40.50.140">
    <property type="entry name" value="Nucleic acid-binding proteins"/>
    <property type="match status" value="1"/>
</dbReference>
<dbReference type="EC" id="2.7.7.8" evidence="7"/>
<dbReference type="PIRSF" id="PIRSF005499">
    <property type="entry name" value="PNPase"/>
    <property type="match status" value="1"/>
</dbReference>
<accession>A0ABX8V1Y7</accession>
<protein>
    <recommendedName>
        <fullName evidence="7">Polyribonucleotide nucleotidyltransferase</fullName>
        <ecNumber evidence="7">2.7.7.8</ecNumber>
    </recommendedName>
    <alternativeName>
        <fullName evidence="7">Polynucleotide phosphorylase</fullName>
        <shortName evidence="7">PNPase</shortName>
    </alternativeName>
</protein>
<evidence type="ECO:0000256" key="4">
    <source>
        <dbReference type="ARBA" id="ARBA00022695"/>
    </source>
</evidence>
<evidence type="ECO:0000313" key="10">
    <source>
        <dbReference type="Proteomes" id="UP000826014"/>
    </source>
</evidence>
<dbReference type="HAMAP" id="MF_01595">
    <property type="entry name" value="PNPase"/>
    <property type="match status" value="1"/>
</dbReference>
<dbReference type="SUPFAM" id="SSF50249">
    <property type="entry name" value="Nucleic acid-binding proteins"/>
    <property type="match status" value="1"/>
</dbReference>
<reference evidence="9 10" key="1">
    <citation type="journal article" date="2022" name="bioRxiv">
        <title>Ecology and evolution of chlamydial symbionts of arthropods.</title>
        <authorList>
            <person name="Halter T."/>
            <person name="Koestlbacher S."/>
            <person name="Collingro A."/>
            <person name="Sixt B.S."/>
            <person name="Toenshoff E.R."/>
            <person name="Hendrickx F."/>
            <person name="Kostanjsek R."/>
            <person name="Horn M."/>
        </authorList>
    </citation>
    <scope>NUCLEOTIDE SEQUENCE [LARGE SCALE GENOMIC DNA]</scope>
    <source>
        <strain evidence="9">W744xW776</strain>
    </source>
</reference>
<dbReference type="CDD" id="cd02393">
    <property type="entry name" value="KH-I_PNPase"/>
    <property type="match status" value="1"/>
</dbReference>
<keyword evidence="4 7" id="KW-0548">Nucleotidyltransferase</keyword>
<dbReference type="InterPro" id="IPR003029">
    <property type="entry name" value="S1_domain"/>
</dbReference>
<dbReference type="SUPFAM" id="SSF46915">
    <property type="entry name" value="Polynucleotide phosphorylase/guanosine pentaphosphate synthase (PNPase/GPSI), domain 3"/>
    <property type="match status" value="1"/>
</dbReference>
<comment type="cofactor">
    <cofactor evidence="7">
        <name>Mg(2+)</name>
        <dbReference type="ChEBI" id="CHEBI:18420"/>
    </cofactor>
</comment>
<dbReference type="InterPro" id="IPR015848">
    <property type="entry name" value="PNPase_PH_RNA-bd_bac/org-type"/>
</dbReference>
<dbReference type="NCBIfam" id="TIGR03591">
    <property type="entry name" value="polynuc_phos"/>
    <property type="match status" value="1"/>
</dbReference>
<comment type="catalytic activity">
    <reaction evidence="7">
        <text>RNA(n+1) + phosphate = RNA(n) + a ribonucleoside 5'-diphosphate</text>
        <dbReference type="Rhea" id="RHEA:22096"/>
        <dbReference type="Rhea" id="RHEA-COMP:14527"/>
        <dbReference type="Rhea" id="RHEA-COMP:17342"/>
        <dbReference type="ChEBI" id="CHEBI:43474"/>
        <dbReference type="ChEBI" id="CHEBI:57930"/>
        <dbReference type="ChEBI" id="CHEBI:140395"/>
        <dbReference type="EC" id="2.7.7.8"/>
    </reaction>
</comment>
<evidence type="ECO:0000256" key="3">
    <source>
        <dbReference type="ARBA" id="ARBA00022679"/>
    </source>
</evidence>
<dbReference type="CDD" id="cd04472">
    <property type="entry name" value="S1_PNPase"/>
    <property type="match status" value="1"/>
</dbReference>
<proteinExistence type="inferred from homology"/>
<comment type="similarity">
    <text evidence="1 7">Belongs to the polyribonucleotide nucleotidyltransferase family.</text>
</comment>
<dbReference type="PANTHER" id="PTHR11252">
    <property type="entry name" value="POLYRIBONUCLEOTIDE NUCLEOTIDYLTRANSFERASE"/>
    <property type="match status" value="1"/>
</dbReference>
<dbReference type="InterPro" id="IPR004087">
    <property type="entry name" value="KH_dom"/>
</dbReference>
<comment type="subcellular location">
    <subcellularLocation>
        <location evidence="7">Cytoplasm</location>
    </subcellularLocation>
</comment>
<keyword evidence="5 7" id="KW-0460">Magnesium</keyword>
<dbReference type="NCBIfam" id="NF008805">
    <property type="entry name" value="PRK11824.1"/>
    <property type="match status" value="1"/>
</dbReference>
<dbReference type="Pfam" id="PF00013">
    <property type="entry name" value="KH_1"/>
    <property type="match status" value="1"/>
</dbReference>
<keyword evidence="2 7" id="KW-0963">Cytoplasm</keyword>
<dbReference type="InterPro" id="IPR036612">
    <property type="entry name" value="KH_dom_type_1_sf"/>
</dbReference>
<evidence type="ECO:0000256" key="1">
    <source>
        <dbReference type="ARBA" id="ARBA00007404"/>
    </source>
</evidence>